<dbReference type="InterPro" id="IPR004360">
    <property type="entry name" value="Glyas_Fos-R_dOase_dom"/>
</dbReference>
<organism evidence="2 3">
    <name type="scientific">Thermoactinomyces vulgaris</name>
    <dbReference type="NCBI Taxonomy" id="2026"/>
    <lineage>
        <taxon>Bacteria</taxon>
        <taxon>Bacillati</taxon>
        <taxon>Bacillota</taxon>
        <taxon>Bacilli</taxon>
        <taxon>Bacillales</taxon>
        <taxon>Thermoactinomycetaceae</taxon>
        <taxon>Thermoactinomyces</taxon>
    </lineage>
</organism>
<name>A0ABS0QIN0_THEVU</name>
<dbReference type="PROSITE" id="PS51819">
    <property type="entry name" value="VOC"/>
    <property type="match status" value="1"/>
</dbReference>
<dbReference type="Pfam" id="PF00903">
    <property type="entry name" value="Glyoxalase"/>
    <property type="match status" value="1"/>
</dbReference>
<dbReference type="InterPro" id="IPR037523">
    <property type="entry name" value="VOC_core"/>
</dbReference>
<evidence type="ECO:0000313" key="2">
    <source>
        <dbReference type="EMBL" id="MBH8589102.1"/>
    </source>
</evidence>
<proteinExistence type="predicted"/>
<dbReference type="InterPro" id="IPR050383">
    <property type="entry name" value="GlyoxalaseI/FosfomycinResist"/>
</dbReference>
<comment type="caution">
    <text evidence="2">The sequence shown here is derived from an EMBL/GenBank/DDBJ whole genome shotgun (WGS) entry which is preliminary data.</text>
</comment>
<feature type="domain" description="VOC" evidence="1">
    <location>
        <begin position="5"/>
        <end position="119"/>
    </location>
</feature>
<gene>
    <name evidence="2" type="ORF">I8U22_09815</name>
</gene>
<dbReference type="Gene3D" id="3.10.180.10">
    <property type="entry name" value="2,3-Dihydroxybiphenyl 1,2-Dioxygenase, domain 1"/>
    <property type="match status" value="1"/>
</dbReference>
<dbReference type="Proteomes" id="UP000641910">
    <property type="component" value="Unassembled WGS sequence"/>
</dbReference>
<evidence type="ECO:0000259" key="1">
    <source>
        <dbReference type="PROSITE" id="PS51819"/>
    </source>
</evidence>
<dbReference type="PANTHER" id="PTHR21366:SF14">
    <property type="entry name" value="GLYOXALASE DOMAIN-CONTAINING PROTEIN 5"/>
    <property type="match status" value="1"/>
</dbReference>
<dbReference type="SUPFAM" id="SSF54593">
    <property type="entry name" value="Glyoxalase/Bleomycin resistance protein/Dihydroxybiphenyl dioxygenase"/>
    <property type="match status" value="1"/>
</dbReference>
<dbReference type="EMBL" id="JAECVU010000005">
    <property type="protein sequence ID" value="MBH8589102.1"/>
    <property type="molecule type" value="Genomic_DNA"/>
</dbReference>
<reference evidence="2 3" key="1">
    <citation type="submission" date="2020-12" db="EMBL/GenBank/DDBJ databases">
        <title>WGS of Thermoactinomyces spp.</title>
        <authorList>
            <person name="Cheng K."/>
        </authorList>
    </citation>
    <scope>NUCLEOTIDE SEQUENCE [LARGE SCALE GENOMIC DNA]</scope>
    <source>
        <strain evidence="3">CICC 10650\ACCC 41061</strain>
    </source>
</reference>
<dbReference type="PANTHER" id="PTHR21366">
    <property type="entry name" value="GLYOXALASE FAMILY PROTEIN"/>
    <property type="match status" value="1"/>
</dbReference>
<dbReference type="InterPro" id="IPR029068">
    <property type="entry name" value="Glyas_Bleomycin-R_OHBP_Dase"/>
</dbReference>
<keyword evidence="3" id="KW-1185">Reference proteome</keyword>
<protein>
    <submittedName>
        <fullName evidence="2">VOC family protein</fullName>
    </submittedName>
</protein>
<sequence length="130" mass="14904">MNVSGFNHLTLRVRNLEQSLRFYCGLLGMKLVHKGRKDVYLEWGNAWICLLERPEESSAASGPGMDHVAFTIREPDFFHAVSLLKKNQVEMVREPVFRGGGWSVQFKDPDGIVLELFTGNLEKRMIHWTA</sequence>
<evidence type="ECO:0000313" key="3">
    <source>
        <dbReference type="Proteomes" id="UP000641910"/>
    </source>
</evidence>
<accession>A0ABS0QIN0</accession>
<dbReference type="RefSeq" id="WP_121874379.1">
    <property type="nucleotide sequence ID" value="NZ_JACEIS010000007.1"/>
</dbReference>